<dbReference type="OrthoDB" id="3812886at2"/>
<evidence type="ECO:0000256" key="1">
    <source>
        <dbReference type="SAM" id="MobiDB-lite"/>
    </source>
</evidence>
<dbReference type="EMBL" id="SHKR01000015">
    <property type="protein sequence ID" value="RZU11275.1"/>
    <property type="molecule type" value="Genomic_DNA"/>
</dbReference>
<feature type="region of interest" description="Disordered" evidence="1">
    <location>
        <begin position="1"/>
        <end position="31"/>
    </location>
</feature>
<proteinExistence type="predicted"/>
<evidence type="ECO:0000313" key="3">
    <source>
        <dbReference type="Proteomes" id="UP000292027"/>
    </source>
</evidence>
<comment type="caution">
    <text evidence="2">The sequence shown here is derived from an EMBL/GenBank/DDBJ whole genome shotgun (WGS) entry which is preliminary data.</text>
</comment>
<name>A0A4Q7WP61_9ACTN</name>
<evidence type="ECO:0000313" key="2">
    <source>
        <dbReference type="EMBL" id="RZU11275.1"/>
    </source>
</evidence>
<organism evidence="2 3">
    <name type="scientific">Kribbella rubisoli</name>
    <dbReference type="NCBI Taxonomy" id="3075929"/>
    <lineage>
        <taxon>Bacteria</taxon>
        <taxon>Bacillati</taxon>
        <taxon>Actinomycetota</taxon>
        <taxon>Actinomycetes</taxon>
        <taxon>Propionibacteriales</taxon>
        <taxon>Kribbellaceae</taxon>
        <taxon>Kribbella</taxon>
    </lineage>
</organism>
<dbReference type="RefSeq" id="WP_130447735.1">
    <property type="nucleotide sequence ID" value="NZ_SHKR01000015.1"/>
</dbReference>
<sequence>MSAGKDRDRRNGCGGGRRRKDADGDRSHPTLMPLTMTQAKRLVRLAERAVAQRGLPLRYDGSAALVPIGGDSDIANGMVAGLVNLARTVAGLPRQQWRAAVAAHFDQMMPVDGRPTVPDDLEGELYLRLVCATTIEPTWAESVPEFVPGVVTVPASYVGRGVAMHFDVDSLGVPWEEASRIGLANLRRLKDQVEYVQGPDADVAMLTGSMFTASRALVLDTVLRESLRVESPPLGCLVAMPARDMLLIHVLRDHTVVGAFGMLVRIASSFFADSPGPVSPHVYYVADNEWQQVTDYTSGLARLRAGGRFSEALQRLSIREDPVGQST</sequence>
<accession>A0A4Q7WP61</accession>
<protein>
    <recommendedName>
        <fullName evidence="4">DUF1444 family protein</fullName>
    </recommendedName>
</protein>
<gene>
    <name evidence="2" type="ORF">EV645_6436</name>
</gene>
<keyword evidence="3" id="KW-1185">Reference proteome</keyword>
<evidence type="ECO:0008006" key="4">
    <source>
        <dbReference type="Google" id="ProtNLM"/>
    </source>
</evidence>
<dbReference type="AlphaFoldDB" id="A0A4Q7WP61"/>
<dbReference type="Proteomes" id="UP000292027">
    <property type="component" value="Unassembled WGS sequence"/>
</dbReference>
<reference evidence="2 3" key="1">
    <citation type="journal article" date="2015" name="Stand. Genomic Sci.">
        <title>Genomic Encyclopedia of Bacterial and Archaeal Type Strains, Phase III: the genomes of soil and plant-associated and newly described type strains.</title>
        <authorList>
            <person name="Whitman W.B."/>
            <person name="Woyke T."/>
            <person name="Klenk H.P."/>
            <person name="Zhou Y."/>
            <person name="Lilburn T.G."/>
            <person name="Beck B.J."/>
            <person name="De Vos P."/>
            <person name="Vandamme P."/>
            <person name="Eisen J.A."/>
            <person name="Garrity G."/>
            <person name="Hugenholtz P."/>
            <person name="Kyrpides N.C."/>
        </authorList>
    </citation>
    <scope>NUCLEOTIDE SEQUENCE [LARGE SCALE GENOMIC DNA]</scope>
    <source>
        <strain evidence="2 3">VKM Ac-2540</strain>
    </source>
</reference>
<feature type="compositionally biased region" description="Basic and acidic residues" evidence="1">
    <location>
        <begin position="1"/>
        <end position="11"/>
    </location>
</feature>